<dbReference type="InterPro" id="IPR050765">
    <property type="entry name" value="Riboflavin_Biosynth_HTPR"/>
</dbReference>
<protein>
    <submittedName>
        <fullName evidence="2">Dihydrofolate reductase family protein</fullName>
    </submittedName>
</protein>
<reference evidence="3" key="1">
    <citation type="journal article" date="2019" name="Int. J. Syst. Evol. Microbiol.">
        <title>The Global Catalogue of Microorganisms (GCM) 10K type strain sequencing project: providing services to taxonomists for standard genome sequencing and annotation.</title>
        <authorList>
            <consortium name="The Broad Institute Genomics Platform"/>
            <consortium name="The Broad Institute Genome Sequencing Center for Infectious Disease"/>
            <person name="Wu L."/>
            <person name="Ma J."/>
        </authorList>
    </citation>
    <scope>NUCLEOTIDE SEQUENCE [LARGE SCALE GENOMIC DNA]</scope>
    <source>
        <strain evidence="3">KCTC 42644</strain>
    </source>
</reference>
<dbReference type="Proteomes" id="UP001595615">
    <property type="component" value="Unassembled WGS sequence"/>
</dbReference>
<sequence>MRKVVVGAFVSLDGVMQGPGGPDEDRSKGFDLGGWLVPHFDESVGRSMDGLFDRAFDLLLGRKTYEIFAAHWPHVGEGDPVGDLFDRITKYVATRDAGFALDWRNSESLAPDAVAAVKKLKAGDGPDLLTQGSTELLHALFAADLVDEMFLLTFPVVLGEGKKLFGDGAAPRTFTLDSSKVSDSGVVISRYLRAGAVTSGSFALDEPTPAEVERRAGIDS</sequence>
<dbReference type="Gene3D" id="3.40.430.10">
    <property type="entry name" value="Dihydrofolate Reductase, subunit A"/>
    <property type="match status" value="1"/>
</dbReference>
<keyword evidence="3" id="KW-1185">Reference proteome</keyword>
<name>A0ABV7X4Q3_9SPHN</name>
<dbReference type="PANTHER" id="PTHR38011:SF2">
    <property type="entry name" value="BIFUNCTIONAL DEAMINASE-REDUCTASE DOMAIN PROTEIN"/>
    <property type="match status" value="1"/>
</dbReference>
<feature type="domain" description="Bacterial bifunctional deaminase-reductase C-terminal" evidence="1">
    <location>
        <begin position="2"/>
        <end position="187"/>
    </location>
</feature>
<gene>
    <name evidence="2" type="ORF">ACFOMD_00760</name>
</gene>
<dbReference type="EMBL" id="JBHRXV010000001">
    <property type="protein sequence ID" value="MFC3711079.1"/>
    <property type="molecule type" value="Genomic_DNA"/>
</dbReference>
<organism evidence="2 3">
    <name type="scientific">Sphingoaurantiacus capsulatus</name>
    <dbReference type="NCBI Taxonomy" id="1771310"/>
    <lineage>
        <taxon>Bacteria</taxon>
        <taxon>Pseudomonadati</taxon>
        <taxon>Pseudomonadota</taxon>
        <taxon>Alphaproteobacteria</taxon>
        <taxon>Sphingomonadales</taxon>
        <taxon>Sphingosinicellaceae</taxon>
        <taxon>Sphingoaurantiacus</taxon>
    </lineage>
</organism>
<dbReference type="InterPro" id="IPR002734">
    <property type="entry name" value="RibDG_C"/>
</dbReference>
<evidence type="ECO:0000259" key="1">
    <source>
        <dbReference type="Pfam" id="PF01872"/>
    </source>
</evidence>
<dbReference type="RefSeq" id="WP_380855305.1">
    <property type="nucleotide sequence ID" value="NZ_JBHRXV010000001.1"/>
</dbReference>
<proteinExistence type="predicted"/>
<dbReference type="Pfam" id="PF01872">
    <property type="entry name" value="RibD_C"/>
    <property type="match status" value="1"/>
</dbReference>
<dbReference type="SUPFAM" id="SSF53597">
    <property type="entry name" value="Dihydrofolate reductase-like"/>
    <property type="match status" value="1"/>
</dbReference>
<evidence type="ECO:0000313" key="2">
    <source>
        <dbReference type="EMBL" id="MFC3711079.1"/>
    </source>
</evidence>
<evidence type="ECO:0000313" key="3">
    <source>
        <dbReference type="Proteomes" id="UP001595615"/>
    </source>
</evidence>
<accession>A0ABV7X4Q3</accession>
<dbReference type="PANTHER" id="PTHR38011">
    <property type="entry name" value="DIHYDROFOLATE REDUCTASE FAMILY PROTEIN (AFU_ORTHOLOGUE AFUA_8G06820)"/>
    <property type="match status" value="1"/>
</dbReference>
<dbReference type="InterPro" id="IPR024072">
    <property type="entry name" value="DHFR-like_dom_sf"/>
</dbReference>
<comment type="caution">
    <text evidence="2">The sequence shown here is derived from an EMBL/GenBank/DDBJ whole genome shotgun (WGS) entry which is preliminary data.</text>
</comment>